<dbReference type="InterPro" id="IPR000843">
    <property type="entry name" value="HTH_LacI"/>
</dbReference>
<evidence type="ECO:0000256" key="1">
    <source>
        <dbReference type="ARBA" id="ARBA00002629"/>
    </source>
</evidence>
<reference evidence="10 11" key="1">
    <citation type="submission" date="2016-09" db="EMBL/GenBank/DDBJ databases">
        <authorList>
            <consortium name="Pathogen Informatics"/>
            <person name="Sun Q."/>
            <person name="Inoue M."/>
        </authorList>
    </citation>
    <scope>NUCLEOTIDE SEQUENCE [LARGE SCALE GENOMIC DNA]</scope>
    <source>
        <strain evidence="10 11">82C</strain>
    </source>
</reference>
<evidence type="ECO:0000256" key="3">
    <source>
        <dbReference type="ARBA" id="ARBA00022491"/>
    </source>
</evidence>
<dbReference type="EMBL" id="FMPI01000004">
    <property type="protein sequence ID" value="SCS63655.1"/>
    <property type="molecule type" value="Genomic_DNA"/>
</dbReference>
<dbReference type="PANTHER" id="PTHR30146">
    <property type="entry name" value="LACI-RELATED TRANSCRIPTIONAL REPRESSOR"/>
    <property type="match status" value="1"/>
</dbReference>
<dbReference type="SUPFAM" id="SSF53822">
    <property type="entry name" value="Periplasmic binding protein-like I"/>
    <property type="match status" value="1"/>
</dbReference>
<evidence type="ECO:0000256" key="2">
    <source>
        <dbReference type="ARBA" id="ARBA00019435"/>
    </source>
</evidence>
<evidence type="ECO:0000313" key="10">
    <source>
        <dbReference type="EMBL" id="SCS63655.1"/>
    </source>
</evidence>
<keyword evidence="11" id="KW-1185">Reference proteome</keyword>
<comment type="caution">
    <text evidence="10">The sequence shown here is derived from an EMBL/GenBank/DDBJ whole genome shotgun (WGS) entry which is preliminary data.</text>
</comment>
<dbReference type="SMART" id="SM00354">
    <property type="entry name" value="HTH_LACI"/>
    <property type="match status" value="1"/>
</dbReference>
<dbReference type="PANTHER" id="PTHR30146:SF150">
    <property type="entry name" value="ARABINOSE METABOLISM TRANSCRIPTIONAL REPRESSOR"/>
    <property type="match status" value="1"/>
</dbReference>
<dbReference type="Pfam" id="PF00356">
    <property type="entry name" value="LacI"/>
    <property type="match status" value="1"/>
</dbReference>
<evidence type="ECO:0000256" key="5">
    <source>
        <dbReference type="ARBA" id="ARBA00023125"/>
    </source>
</evidence>
<dbReference type="InterPro" id="IPR006377">
    <property type="entry name" value="CcpA"/>
</dbReference>
<dbReference type="Gene3D" id="3.40.50.2300">
    <property type="match status" value="2"/>
</dbReference>
<keyword evidence="3 8" id="KW-0678">Repressor</keyword>
<dbReference type="InterPro" id="IPR010982">
    <property type="entry name" value="Lambda_DNA-bd_dom_sf"/>
</dbReference>
<organism evidence="10 11">
    <name type="scientific">Staphylococcus caeli</name>
    <dbReference type="NCBI Taxonomy" id="2201815"/>
    <lineage>
        <taxon>Bacteria</taxon>
        <taxon>Bacillati</taxon>
        <taxon>Bacillota</taxon>
        <taxon>Bacilli</taxon>
        <taxon>Bacillales</taxon>
        <taxon>Staphylococcaceae</taxon>
        <taxon>Staphylococcus</taxon>
    </lineage>
</organism>
<dbReference type="PROSITE" id="PS00356">
    <property type="entry name" value="HTH_LACI_1"/>
    <property type="match status" value="1"/>
</dbReference>
<accession>A0ABY0KYY2</accession>
<name>A0ABY0KYY2_9STAP</name>
<keyword evidence="4 8" id="KW-0805">Transcription regulation</keyword>
<keyword evidence="6 8" id="KW-0010">Activator</keyword>
<dbReference type="Proteomes" id="UP000095412">
    <property type="component" value="Unassembled WGS sequence"/>
</dbReference>
<dbReference type="InterPro" id="IPR028082">
    <property type="entry name" value="Peripla_BP_I"/>
</dbReference>
<dbReference type="PROSITE" id="PS50932">
    <property type="entry name" value="HTH_LACI_2"/>
    <property type="match status" value="1"/>
</dbReference>
<comment type="function">
    <text evidence="1 8">Global transcriptional regulator of carbon catabolite repression (CCR) and carbon catabolite activation (CCA), which ensures optimal energy usage under diverse conditions.</text>
</comment>
<proteinExistence type="predicted"/>
<gene>
    <name evidence="10" type="primary">ccpA_2</name>
    <name evidence="10" type="ORF">SAMEA2297796_00861</name>
</gene>
<evidence type="ECO:0000256" key="7">
    <source>
        <dbReference type="ARBA" id="ARBA00023163"/>
    </source>
</evidence>
<dbReference type="Pfam" id="PF13377">
    <property type="entry name" value="Peripla_BP_3"/>
    <property type="match status" value="1"/>
</dbReference>
<keyword evidence="5 8" id="KW-0238">DNA-binding</keyword>
<dbReference type="NCBIfam" id="TIGR01481">
    <property type="entry name" value="ccpA"/>
    <property type="match status" value="1"/>
</dbReference>
<dbReference type="PRINTS" id="PR00036">
    <property type="entry name" value="HTHLACI"/>
</dbReference>
<dbReference type="Gene3D" id="1.10.260.40">
    <property type="entry name" value="lambda repressor-like DNA-binding domains"/>
    <property type="match status" value="1"/>
</dbReference>
<dbReference type="InterPro" id="IPR046335">
    <property type="entry name" value="LacI/GalR-like_sensor"/>
</dbReference>
<evidence type="ECO:0000256" key="6">
    <source>
        <dbReference type="ARBA" id="ARBA00023159"/>
    </source>
</evidence>
<dbReference type="CDD" id="cd01392">
    <property type="entry name" value="HTH_LacI"/>
    <property type="match status" value="1"/>
</dbReference>
<evidence type="ECO:0000259" key="9">
    <source>
        <dbReference type="PROSITE" id="PS50932"/>
    </source>
</evidence>
<feature type="domain" description="HTH lacI-type" evidence="9">
    <location>
        <begin position="26"/>
        <end position="80"/>
    </location>
</feature>
<protein>
    <recommendedName>
        <fullName evidence="2 8">Catabolite control protein A</fullName>
    </recommendedName>
</protein>
<dbReference type="SUPFAM" id="SSF47413">
    <property type="entry name" value="lambda repressor-like DNA-binding domains"/>
    <property type="match status" value="1"/>
</dbReference>
<sequence>MVNFENVMKTEYNDKEIAFKEEIMTVTIYDVAREARVSMATVSRVVNGNQNVKPETRDKVNEVIKKLNYRPNAVARGLASKRTTTVGVIIPDISNVYYSQLARGLEDIATMYKYHSIISNSDNDPNKEKEIFNNLLSKQVDGIIFLGGTISEEIKELINKSSVPVVVSGTNGKDEGISSVNIDFETAAQEITEKLIQDGAKTFALVGGDYSKKAQEDVLAGLTSVLNAHNLELDDKLVFNGNETYKDGLRAFKTLESAKPDAILSISDEQAIGLVYAAQDAGVKVPEDVQIISFNNTRLVEMVRPQLSSVIQPLYDIGAVGMRLLTKYMNEETIEEPNVILPHRIEYRGTTK</sequence>
<keyword evidence="7 8" id="KW-0804">Transcription</keyword>
<evidence type="ECO:0000256" key="4">
    <source>
        <dbReference type="ARBA" id="ARBA00023015"/>
    </source>
</evidence>
<evidence type="ECO:0000313" key="11">
    <source>
        <dbReference type="Proteomes" id="UP000095412"/>
    </source>
</evidence>
<evidence type="ECO:0000256" key="8">
    <source>
        <dbReference type="RuleBase" id="RU368079"/>
    </source>
</evidence>